<dbReference type="EC" id="6.5.1.8" evidence="1"/>
<feature type="binding site" evidence="9">
    <location>
        <position position="223"/>
    </location>
    <ligand>
        <name>GMP</name>
        <dbReference type="ChEBI" id="CHEBI:58115"/>
    </ligand>
</feature>
<keyword evidence="5 9" id="KW-0342">GTP-binding</keyword>
<keyword evidence="4 9" id="KW-0547">Nucleotide-binding</keyword>
<feature type="binding site" evidence="9">
    <location>
        <begin position="73"/>
        <end position="74"/>
    </location>
    <ligand>
        <name>GMP</name>
        <dbReference type="ChEBI" id="CHEBI:58115"/>
    </ligand>
</feature>
<dbReference type="InterPro" id="IPR036025">
    <property type="entry name" value="RtcB-like_sf"/>
</dbReference>
<evidence type="ECO:0000313" key="11">
    <source>
        <dbReference type="EMBL" id="CAE2338713.1"/>
    </source>
</evidence>
<evidence type="ECO:0000256" key="2">
    <source>
        <dbReference type="ARBA" id="ARBA00022598"/>
    </source>
</evidence>
<dbReference type="Gene3D" id="3.90.1860.10">
    <property type="entry name" value="tRNA-splicing ligase RtcB"/>
    <property type="match status" value="1"/>
</dbReference>
<evidence type="ECO:0000256" key="4">
    <source>
        <dbReference type="ARBA" id="ARBA00022741"/>
    </source>
</evidence>
<evidence type="ECO:0000256" key="7">
    <source>
        <dbReference type="ARBA" id="ARBA00047746"/>
    </source>
</evidence>
<comment type="catalytic activity">
    <reaction evidence="7">
        <text>a 3'-end 3'-phospho-ribonucleotide-RNA + a 5'-end dephospho-ribonucleoside-RNA + GTP = a ribonucleotidyl-ribonucleotide-RNA + GMP + diphosphate</text>
        <dbReference type="Rhea" id="RHEA:68076"/>
        <dbReference type="Rhea" id="RHEA-COMP:10463"/>
        <dbReference type="Rhea" id="RHEA-COMP:13936"/>
        <dbReference type="Rhea" id="RHEA-COMP:17355"/>
        <dbReference type="ChEBI" id="CHEBI:33019"/>
        <dbReference type="ChEBI" id="CHEBI:37565"/>
        <dbReference type="ChEBI" id="CHEBI:58115"/>
        <dbReference type="ChEBI" id="CHEBI:83062"/>
        <dbReference type="ChEBI" id="CHEBI:138284"/>
        <dbReference type="ChEBI" id="CHEBI:173118"/>
        <dbReference type="EC" id="6.5.1.8"/>
    </reaction>
</comment>
<dbReference type="SUPFAM" id="SSF103365">
    <property type="entry name" value="Hypothetical protein PH1602"/>
    <property type="match status" value="1"/>
</dbReference>
<reference evidence="11" key="1">
    <citation type="submission" date="2021-01" db="EMBL/GenBank/DDBJ databases">
        <authorList>
            <person name="Corre E."/>
            <person name="Pelletier E."/>
            <person name="Niang G."/>
            <person name="Scheremetjew M."/>
            <person name="Finn R."/>
            <person name="Kale V."/>
            <person name="Holt S."/>
            <person name="Cochrane G."/>
            <person name="Meng A."/>
            <person name="Brown T."/>
            <person name="Cohen L."/>
        </authorList>
    </citation>
    <scope>NUCLEOTIDE SEQUENCE</scope>
    <source>
        <strain evidence="11">SoJaBio B1-5/56/2</strain>
    </source>
</reference>
<dbReference type="GO" id="GO:0003972">
    <property type="term" value="F:RNA ligase (ATP) activity"/>
    <property type="evidence" value="ECO:0007669"/>
    <property type="project" value="TreeGrafter"/>
</dbReference>
<gene>
    <name evidence="11" type="ORF">NAES01612_LOCUS25272</name>
</gene>
<evidence type="ECO:0000256" key="5">
    <source>
        <dbReference type="ARBA" id="ARBA00023134"/>
    </source>
</evidence>
<evidence type="ECO:0000256" key="9">
    <source>
        <dbReference type="PIRSR" id="PIRSR601233-2"/>
    </source>
</evidence>
<name>A0A7S4U8G7_9EUKA</name>
<feature type="binding site" evidence="9">
    <location>
        <begin position="122"/>
        <end position="125"/>
    </location>
    <ligand>
        <name>GMP</name>
        <dbReference type="ChEBI" id="CHEBI:58115"/>
    </ligand>
</feature>
<dbReference type="PANTHER" id="PTHR11118:SF1">
    <property type="entry name" value="RNA-SPLICING LIGASE RTCB HOMOLOG"/>
    <property type="match status" value="1"/>
</dbReference>
<dbReference type="GO" id="GO:0005525">
    <property type="term" value="F:GTP binding"/>
    <property type="evidence" value="ECO:0007669"/>
    <property type="project" value="UniProtKB-KW"/>
</dbReference>
<feature type="binding site" evidence="10">
    <location>
        <position position="73"/>
    </location>
    <ligand>
        <name>Mn(2+)</name>
        <dbReference type="ChEBI" id="CHEBI:29035"/>
        <label>2</label>
    </ligand>
</feature>
<dbReference type="EMBL" id="HBKR01038723">
    <property type="protein sequence ID" value="CAE2338713.1"/>
    <property type="molecule type" value="Transcribed_RNA"/>
</dbReference>
<evidence type="ECO:0000256" key="6">
    <source>
        <dbReference type="ARBA" id="ARBA00023211"/>
    </source>
</evidence>
<keyword evidence="2" id="KW-0436">Ligase</keyword>
<dbReference type="Pfam" id="PF01139">
    <property type="entry name" value="RtcB"/>
    <property type="match status" value="1"/>
</dbReference>
<protein>
    <recommendedName>
        <fullName evidence="1">3'-phosphate/5'-hydroxy nucleic acid ligase</fullName>
        <ecNumber evidence="1">6.5.1.8</ecNumber>
    </recommendedName>
</protein>
<comment type="cofactor">
    <cofactor evidence="10">
        <name>Mn(2+)</name>
        <dbReference type="ChEBI" id="CHEBI:29035"/>
    </cofactor>
    <text evidence="10">Binds 2 manganese ions per subunit.</text>
</comment>
<feature type="active site" description="GMP-histidine intermediate" evidence="8">
    <location>
        <position position="148"/>
    </location>
</feature>
<dbReference type="GO" id="GO:0005634">
    <property type="term" value="C:nucleus"/>
    <property type="evidence" value="ECO:0007669"/>
    <property type="project" value="TreeGrafter"/>
</dbReference>
<accession>A0A7S4U8G7</accession>
<dbReference type="PANTHER" id="PTHR11118">
    <property type="entry name" value="RNA-SPLICING LIGASE RTCB HOMOLOG"/>
    <property type="match status" value="1"/>
</dbReference>
<keyword evidence="3 10" id="KW-0479">Metal-binding</keyword>
<dbReference type="GO" id="GO:0170057">
    <property type="term" value="F:RNA ligase (GTP) activity"/>
    <property type="evidence" value="ECO:0007669"/>
    <property type="project" value="UniProtKB-EC"/>
</dbReference>
<dbReference type="InterPro" id="IPR001233">
    <property type="entry name" value="RtcB"/>
</dbReference>
<sequence>MAEEQRSINDPQLSCAAISSQVGREYFQAMNAAANFAFANRSCLTYFIRKAFENVFEQSADALEMSVLYDVSHNIAKRETHMVHGRPLDVMVHRKGATRSFGPNHADIPVEYRAVGQPVLVGGSMGTKSYILKGAEKAMELTFGTTCHGAGRAQSRSSARKKDWNEVIEDLHQKDITFRVNSPKNISEESPEAYKDVNTVVDVCHSVGISEKVARLQPLVVVKG</sequence>
<evidence type="ECO:0000256" key="1">
    <source>
        <dbReference type="ARBA" id="ARBA00012726"/>
    </source>
</evidence>
<feature type="binding site" evidence="9">
    <location>
        <begin position="148"/>
        <end position="151"/>
    </location>
    <ligand>
        <name>GMP</name>
        <dbReference type="ChEBI" id="CHEBI:58115"/>
    </ligand>
</feature>
<dbReference type="AlphaFoldDB" id="A0A7S4U8G7"/>
<keyword evidence="6 10" id="KW-0464">Manganese</keyword>
<evidence type="ECO:0000256" key="8">
    <source>
        <dbReference type="PIRSR" id="PIRSR601233-1"/>
    </source>
</evidence>
<proteinExistence type="predicted"/>
<evidence type="ECO:0000256" key="3">
    <source>
        <dbReference type="ARBA" id="ARBA00022723"/>
    </source>
</evidence>
<feature type="binding site" evidence="9">
    <location>
        <position position="129"/>
    </location>
    <ligand>
        <name>GMP</name>
        <dbReference type="ChEBI" id="CHEBI:58115"/>
    </ligand>
</feature>
<dbReference type="GO" id="GO:0006396">
    <property type="term" value="P:RNA processing"/>
    <property type="evidence" value="ECO:0007669"/>
    <property type="project" value="InterPro"/>
</dbReference>
<dbReference type="GO" id="GO:0072669">
    <property type="term" value="C:tRNA-splicing ligase complex"/>
    <property type="evidence" value="ECO:0007669"/>
    <property type="project" value="TreeGrafter"/>
</dbReference>
<organism evidence="11">
    <name type="scientific">Paramoeba aestuarina</name>
    <dbReference type="NCBI Taxonomy" id="180227"/>
    <lineage>
        <taxon>Eukaryota</taxon>
        <taxon>Amoebozoa</taxon>
        <taxon>Discosea</taxon>
        <taxon>Flabellinia</taxon>
        <taxon>Dactylopodida</taxon>
        <taxon>Paramoebidae</taxon>
        <taxon>Paramoeba</taxon>
    </lineage>
</organism>
<dbReference type="GO" id="GO:0046872">
    <property type="term" value="F:metal ion binding"/>
    <property type="evidence" value="ECO:0007669"/>
    <property type="project" value="UniProtKB-KW"/>
</dbReference>
<evidence type="ECO:0000256" key="10">
    <source>
        <dbReference type="PIRSR" id="PIRSR601233-3"/>
    </source>
</evidence>